<feature type="region of interest" description="Disordered" evidence="1">
    <location>
        <begin position="1"/>
        <end position="24"/>
    </location>
</feature>
<dbReference type="InterPro" id="IPR043519">
    <property type="entry name" value="NT_sf"/>
</dbReference>
<sequence>MPSRESIVSFEEPPAPEGADPYVNGAGPSPGIAVVPPRAEWPGLFETLAVRIRAALGWRALAVEHVGSTSVPGLSAKPTIDIDLIVAAPDREEDYVPALEQQGFVLRVREPWWFGHRMLALQEPACHLHVFGPDSPEPVKHRIFRDWLRGNPDDRERYEAAKLRASAEATAAGEHSMEYNARKESVIREIYDRAFRAAGLLR</sequence>
<name>A0A1H4KJS7_9MICC</name>
<dbReference type="Proteomes" id="UP000182652">
    <property type="component" value="Unassembled WGS sequence"/>
</dbReference>
<dbReference type="SUPFAM" id="SSF81301">
    <property type="entry name" value="Nucleotidyltransferase"/>
    <property type="match status" value="1"/>
</dbReference>
<accession>A0A1H4KJS7</accession>
<proteinExistence type="predicted"/>
<dbReference type="GO" id="GO:0016740">
    <property type="term" value="F:transferase activity"/>
    <property type="evidence" value="ECO:0007669"/>
    <property type="project" value="UniProtKB-KW"/>
</dbReference>
<dbReference type="RefSeq" id="WP_066214001.1">
    <property type="nucleotide sequence ID" value="NZ_FNSN01000003.1"/>
</dbReference>
<gene>
    <name evidence="2" type="ORF">SAMN04489745_0665</name>
</gene>
<dbReference type="STRING" id="156980.SAMN04489745_0665"/>
<dbReference type="InterPro" id="IPR007344">
    <property type="entry name" value="GrpB/CoaE"/>
</dbReference>
<dbReference type="PANTHER" id="PTHR34822:SF1">
    <property type="entry name" value="GRPB FAMILY PROTEIN"/>
    <property type="match status" value="1"/>
</dbReference>
<evidence type="ECO:0000256" key="1">
    <source>
        <dbReference type="SAM" id="MobiDB-lite"/>
    </source>
</evidence>
<dbReference type="AlphaFoldDB" id="A0A1H4KJS7"/>
<evidence type="ECO:0000313" key="3">
    <source>
        <dbReference type="Proteomes" id="UP000182652"/>
    </source>
</evidence>
<dbReference type="EMBL" id="FNSN01000003">
    <property type="protein sequence ID" value="SEB58355.1"/>
    <property type="molecule type" value="Genomic_DNA"/>
</dbReference>
<reference evidence="2 3" key="1">
    <citation type="submission" date="2016-10" db="EMBL/GenBank/DDBJ databases">
        <authorList>
            <person name="de Groot N.N."/>
        </authorList>
    </citation>
    <scope>NUCLEOTIDE SEQUENCE [LARGE SCALE GENOMIC DNA]</scope>
    <source>
        <strain evidence="2 3">DSM 10495</strain>
    </source>
</reference>
<dbReference type="PANTHER" id="PTHR34822">
    <property type="entry name" value="GRPB DOMAIN PROTEIN (AFU_ORTHOLOGUE AFUA_1G01530)"/>
    <property type="match status" value="1"/>
</dbReference>
<keyword evidence="2" id="KW-0808">Transferase</keyword>
<dbReference type="Pfam" id="PF04229">
    <property type="entry name" value="GrpB"/>
    <property type="match status" value="1"/>
</dbReference>
<dbReference type="Gene3D" id="3.30.460.10">
    <property type="entry name" value="Beta Polymerase, domain 2"/>
    <property type="match status" value="1"/>
</dbReference>
<protein>
    <submittedName>
        <fullName evidence="2">GrpB domain, predicted nucleotidyltransferase, UPF0157 family</fullName>
    </submittedName>
</protein>
<evidence type="ECO:0000313" key="2">
    <source>
        <dbReference type="EMBL" id="SEB58355.1"/>
    </source>
</evidence>
<organism evidence="2 3">
    <name type="scientific">Arthrobacter woluwensis</name>
    <dbReference type="NCBI Taxonomy" id="156980"/>
    <lineage>
        <taxon>Bacteria</taxon>
        <taxon>Bacillati</taxon>
        <taxon>Actinomycetota</taxon>
        <taxon>Actinomycetes</taxon>
        <taxon>Micrococcales</taxon>
        <taxon>Micrococcaceae</taxon>
        <taxon>Arthrobacter</taxon>
    </lineage>
</organism>
<keyword evidence="3" id="KW-1185">Reference proteome</keyword>